<protein>
    <recommendedName>
        <fullName evidence="3">Flavodoxin domain-containing protein</fullName>
    </recommendedName>
</protein>
<evidence type="ECO:0000313" key="1">
    <source>
        <dbReference type="EnsemblMetazoa" id="XP_003728843"/>
    </source>
</evidence>
<accession>A0A7M7LPL1</accession>
<keyword evidence="2" id="KW-1185">Reference proteome</keyword>
<dbReference type="RefSeq" id="XP_003728843.1">
    <property type="nucleotide sequence ID" value="XM_003728795.3"/>
</dbReference>
<reference evidence="1" key="2">
    <citation type="submission" date="2021-01" db="UniProtKB">
        <authorList>
            <consortium name="EnsemblMetazoa"/>
        </authorList>
    </citation>
    <scope>IDENTIFICATION</scope>
</reference>
<evidence type="ECO:0008006" key="3">
    <source>
        <dbReference type="Google" id="ProtNLM"/>
    </source>
</evidence>
<dbReference type="GeneID" id="100889182"/>
<dbReference type="Proteomes" id="UP000007110">
    <property type="component" value="Unassembled WGS sequence"/>
</dbReference>
<dbReference type="EnsemblMetazoa" id="XM_003728795">
    <property type="protein sequence ID" value="XP_003728843"/>
    <property type="gene ID" value="LOC100889182"/>
</dbReference>
<dbReference type="AlphaFoldDB" id="A0A7M7LPL1"/>
<dbReference type="InParanoid" id="A0A7M7LPL1"/>
<evidence type="ECO:0000313" key="2">
    <source>
        <dbReference type="Proteomes" id="UP000007110"/>
    </source>
</evidence>
<dbReference type="KEGG" id="spu:100889182"/>
<organism evidence="1 2">
    <name type="scientific">Strongylocentrotus purpuratus</name>
    <name type="common">Purple sea urchin</name>
    <dbReference type="NCBI Taxonomy" id="7668"/>
    <lineage>
        <taxon>Eukaryota</taxon>
        <taxon>Metazoa</taxon>
        <taxon>Echinodermata</taxon>
        <taxon>Eleutherozoa</taxon>
        <taxon>Echinozoa</taxon>
        <taxon>Echinoidea</taxon>
        <taxon>Euechinoidea</taxon>
        <taxon>Echinacea</taxon>
        <taxon>Camarodonta</taxon>
        <taxon>Echinidea</taxon>
        <taxon>Strongylocentrotidae</taxon>
        <taxon>Strongylocentrotus</taxon>
    </lineage>
</organism>
<name>A0A7M7LPL1_STRPU</name>
<proteinExistence type="predicted"/>
<dbReference type="OrthoDB" id="10325139at2759"/>
<dbReference type="OMA" id="INDDQWE"/>
<reference evidence="2" key="1">
    <citation type="submission" date="2015-02" db="EMBL/GenBank/DDBJ databases">
        <title>Genome sequencing for Strongylocentrotus purpuratus.</title>
        <authorList>
            <person name="Murali S."/>
            <person name="Liu Y."/>
            <person name="Vee V."/>
            <person name="English A."/>
            <person name="Wang M."/>
            <person name="Skinner E."/>
            <person name="Han Y."/>
            <person name="Muzny D.M."/>
            <person name="Worley K.C."/>
            <person name="Gibbs R.A."/>
        </authorList>
    </citation>
    <scope>NUCLEOTIDE SEQUENCE</scope>
</reference>
<sequence>MSSGRKVKVAVYSGSREDNVAGLIQEIRDRMTDYVEEVIFVQLPYNLSDMLKMKLDKNYYMVLCHSINNRRFSITNVTDALYDDFLKKAKKRLDRRKVGVIAHDFGSDELLPEKLESRMESFRNSQERTFRKSMLQLIGGQLSKSPVELSDGQWEELRKYFRNELKTPKPKKPGRRNSCL</sequence>